<proteinExistence type="predicted"/>
<comment type="caution">
    <text evidence="2">The sequence shown here is derived from an EMBL/GenBank/DDBJ whole genome shotgun (WGS) entry which is preliminary data.</text>
</comment>
<gene>
    <name evidence="2" type="ORF">FUA24_18505</name>
</gene>
<keyword evidence="3" id="KW-1185">Reference proteome</keyword>
<dbReference type="PROSITE" id="PS51186">
    <property type="entry name" value="GNAT"/>
    <property type="match status" value="1"/>
</dbReference>
<dbReference type="InterPro" id="IPR027365">
    <property type="entry name" value="GNAT_acetyltra_YdfB-like"/>
</dbReference>
<dbReference type="Pfam" id="PF08445">
    <property type="entry name" value="FR47"/>
    <property type="match status" value="1"/>
</dbReference>
<protein>
    <submittedName>
        <fullName evidence="2">GNAT family N-acetyltransferase</fullName>
    </submittedName>
</protein>
<sequence length="226" mass="26278">MNKFPEDPLDNPVWYALTDEHSDYHISYGKVKFYHPDFTPFGAFIDIEDTVKAIKTHSNLLDSFFIVGEEPKLPPSFSITKYVGLQMIIYNEIEHPISEDIIELNDQNHEDLMELMALVYPHFFKEKTRLLGRYFGIYKNEQLVAVTGERMQTKNFTEISAVVTHPDHTGNGFAKQLVAYTAKKILEKGKTPFLHVDQNNTGPIKLYKKLGFKVRREMQYWLISRA</sequence>
<name>A0A5D0HMK1_9FLAO</name>
<dbReference type="PANTHER" id="PTHR31143:SF2">
    <property type="entry name" value="FR47-LIKE DOMAIN-CONTAINING PROTEIN-RELATED"/>
    <property type="match status" value="1"/>
</dbReference>
<dbReference type="Gene3D" id="3.40.630.30">
    <property type="match status" value="1"/>
</dbReference>
<evidence type="ECO:0000313" key="3">
    <source>
        <dbReference type="Proteomes" id="UP000323930"/>
    </source>
</evidence>
<dbReference type="InterPro" id="IPR013653">
    <property type="entry name" value="GCN5-like_dom"/>
</dbReference>
<dbReference type="RefSeq" id="WP_148544555.1">
    <property type="nucleotide sequence ID" value="NZ_VSDQ01000718.1"/>
</dbReference>
<evidence type="ECO:0000259" key="1">
    <source>
        <dbReference type="PROSITE" id="PS51186"/>
    </source>
</evidence>
<dbReference type="InterPro" id="IPR000182">
    <property type="entry name" value="GNAT_dom"/>
</dbReference>
<keyword evidence="2" id="KW-0808">Transferase</keyword>
<dbReference type="GO" id="GO:0016747">
    <property type="term" value="F:acyltransferase activity, transferring groups other than amino-acyl groups"/>
    <property type="evidence" value="ECO:0007669"/>
    <property type="project" value="InterPro"/>
</dbReference>
<evidence type="ECO:0000313" key="2">
    <source>
        <dbReference type="EMBL" id="TYA71569.1"/>
    </source>
</evidence>
<dbReference type="SUPFAM" id="SSF55729">
    <property type="entry name" value="Acyl-CoA N-acyltransferases (Nat)"/>
    <property type="match status" value="1"/>
</dbReference>
<dbReference type="PANTHER" id="PTHR31143">
    <property type="match status" value="1"/>
</dbReference>
<accession>A0A5D0HMK1</accession>
<dbReference type="EMBL" id="VSDQ01000718">
    <property type="protein sequence ID" value="TYA71569.1"/>
    <property type="molecule type" value="Genomic_DNA"/>
</dbReference>
<organism evidence="2 3">
    <name type="scientific">Seonamhaeicola marinus</name>
    <dbReference type="NCBI Taxonomy" id="1912246"/>
    <lineage>
        <taxon>Bacteria</taxon>
        <taxon>Pseudomonadati</taxon>
        <taxon>Bacteroidota</taxon>
        <taxon>Flavobacteriia</taxon>
        <taxon>Flavobacteriales</taxon>
        <taxon>Flavobacteriaceae</taxon>
    </lineage>
</organism>
<dbReference type="OrthoDB" id="9797456at2"/>
<dbReference type="AlphaFoldDB" id="A0A5D0HMK1"/>
<reference evidence="2 3" key="1">
    <citation type="submission" date="2019-08" db="EMBL/GenBank/DDBJ databases">
        <title>Seonamhaeicola sediminis sp. nov., isolated from marine sediment.</title>
        <authorList>
            <person name="Cao W.R."/>
        </authorList>
    </citation>
    <scope>NUCLEOTIDE SEQUENCE [LARGE SCALE GENOMIC DNA]</scope>
    <source>
        <strain evidence="2 3">B011</strain>
    </source>
</reference>
<dbReference type="InterPro" id="IPR016181">
    <property type="entry name" value="Acyl_CoA_acyltransferase"/>
</dbReference>
<dbReference type="CDD" id="cd04301">
    <property type="entry name" value="NAT_SF"/>
    <property type="match status" value="1"/>
</dbReference>
<feature type="domain" description="N-acetyltransferase" evidence="1">
    <location>
        <begin position="88"/>
        <end position="226"/>
    </location>
</feature>
<dbReference type="Proteomes" id="UP000323930">
    <property type="component" value="Unassembled WGS sequence"/>
</dbReference>